<accession>A0ABW2DR86</accession>
<dbReference type="Gene3D" id="2.40.50.90">
    <property type="match status" value="1"/>
</dbReference>
<dbReference type="InterPro" id="IPR016071">
    <property type="entry name" value="Staphylococal_nuclease_OB-fold"/>
</dbReference>
<protein>
    <submittedName>
        <fullName evidence="7">Thermonuclease family protein</fullName>
    </submittedName>
</protein>
<evidence type="ECO:0000256" key="2">
    <source>
        <dbReference type="ARBA" id="ARBA00022759"/>
    </source>
</evidence>
<feature type="region of interest" description="Disordered" evidence="4">
    <location>
        <begin position="163"/>
        <end position="195"/>
    </location>
</feature>
<evidence type="ECO:0000313" key="7">
    <source>
        <dbReference type="EMBL" id="MFC6999106.1"/>
    </source>
</evidence>
<feature type="signal peptide" evidence="5">
    <location>
        <begin position="1"/>
        <end position="28"/>
    </location>
</feature>
<evidence type="ECO:0000256" key="3">
    <source>
        <dbReference type="ARBA" id="ARBA00022801"/>
    </source>
</evidence>
<evidence type="ECO:0000256" key="1">
    <source>
        <dbReference type="ARBA" id="ARBA00022722"/>
    </source>
</evidence>
<reference evidence="8" key="1">
    <citation type="journal article" date="2019" name="Int. J. Syst. Evol. Microbiol.">
        <title>The Global Catalogue of Microorganisms (GCM) 10K type strain sequencing project: providing services to taxonomists for standard genome sequencing and annotation.</title>
        <authorList>
            <consortium name="The Broad Institute Genomics Platform"/>
            <consortium name="The Broad Institute Genome Sequencing Center for Infectious Disease"/>
            <person name="Wu L."/>
            <person name="Ma J."/>
        </authorList>
    </citation>
    <scope>NUCLEOTIDE SEQUENCE [LARGE SCALE GENOMIC DNA]</scope>
    <source>
        <strain evidence="8">CGMCC 4.7393</strain>
    </source>
</reference>
<dbReference type="PROSITE" id="PS50830">
    <property type="entry name" value="TNASE_3"/>
    <property type="match status" value="1"/>
</dbReference>
<evidence type="ECO:0000259" key="6">
    <source>
        <dbReference type="PROSITE" id="PS50830"/>
    </source>
</evidence>
<proteinExistence type="predicted"/>
<evidence type="ECO:0000256" key="5">
    <source>
        <dbReference type="SAM" id="SignalP"/>
    </source>
</evidence>
<dbReference type="RefSeq" id="WP_066616798.1">
    <property type="nucleotide sequence ID" value="NZ_JBHSYQ010000015.1"/>
</dbReference>
<dbReference type="SMART" id="SM00318">
    <property type="entry name" value="SNc"/>
    <property type="match status" value="1"/>
</dbReference>
<keyword evidence="1" id="KW-0540">Nuclease</keyword>
<dbReference type="Proteomes" id="UP001596405">
    <property type="component" value="Unassembled WGS sequence"/>
</dbReference>
<dbReference type="EMBL" id="JBHSYQ010000015">
    <property type="protein sequence ID" value="MFC6999106.1"/>
    <property type="molecule type" value="Genomic_DNA"/>
</dbReference>
<keyword evidence="2" id="KW-0255">Endonuclease</keyword>
<keyword evidence="5" id="KW-0732">Signal</keyword>
<dbReference type="SUPFAM" id="SSF50199">
    <property type="entry name" value="Staphylococcal nuclease"/>
    <property type="match status" value="1"/>
</dbReference>
<feature type="domain" description="TNase-like" evidence="6">
    <location>
        <begin position="39"/>
        <end position="160"/>
    </location>
</feature>
<sequence>MTSPFNTTLSFYLALCLLIFSGCQQSQQANEKQEITQEQEGRYKVIAVKDGDTIELLKDGIPLRVRLQGVDTPEKRQDFGTRAQQFTAELVFGKFVELVVHDTDRYGRTVGEIILEDGRNLGYELIKNGFAWHYTAYSKDPELARLEAEARADKRGLWDHPNPVAPWDFRRPKKGETAGSAAAPSVPKTAASSGASISNKNGKAFFCESKGAKTYHLSQNCQRLQQCKSSIGSTSLAQVKKTERTPCKVCAD</sequence>
<dbReference type="Pfam" id="PF00565">
    <property type="entry name" value="SNase"/>
    <property type="match status" value="1"/>
</dbReference>
<organism evidence="7 8">
    <name type="scientific">Rufibacter roseus</name>
    <dbReference type="NCBI Taxonomy" id="1567108"/>
    <lineage>
        <taxon>Bacteria</taxon>
        <taxon>Pseudomonadati</taxon>
        <taxon>Bacteroidota</taxon>
        <taxon>Cytophagia</taxon>
        <taxon>Cytophagales</taxon>
        <taxon>Hymenobacteraceae</taxon>
        <taxon>Rufibacter</taxon>
    </lineage>
</organism>
<dbReference type="PANTHER" id="PTHR12302">
    <property type="entry name" value="EBNA2 BINDING PROTEIN P100"/>
    <property type="match status" value="1"/>
</dbReference>
<feature type="chain" id="PRO_5045221274" evidence="5">
    <location>
        <begin position="29"/>
        <end position="252"/>
    </location>
</feature>
<dbReference type="InterPro" id="IPR035437">
    <property type="entry name" value="SNase_OB-fold_sf"/>
</dbReference>
<keyword evidence="8" id="KW-1185">Reference proteome</keyword>
<keyword evidence="3" id="KW-0378">Hydrolase</keyword>
<name>A0ABW2DR86_9BACT</name>
<dbReference type="PANTHER" id="PTHR12302:SF3">
    <property type="entry name" value="SERINE_THREONINE-PROTEIN KINASE 31"/>
    <property type="match status" value="1"/>
</dbReference>
<gene>
    <name evidence="7" type="ORF">ACFQHR_15835</name>
</gene>
<evidence type="ECO:0000313" key="8">
    <source>
        <dbReference type="Proteomes" id="UP001596405"/>
    </source>
</evidence>
<comment type="caution">
    <text evidence="7">The sequence shown here is derived from an EMBL/GenBank/DDBJ whole genome shotgun (WGS) entry which is preliminary data.</text>
</comment>
<dbReference type="InterPro" id="IPR002071">
    <property type="entry name" value="Thermonucl_AS"/>
</dbReference>
<evidence type="ECO:0000256" key="4">
    <source>
        <dbReference type="SAM" id="MobiDB-lite"/>
    </source>
</evidence>
<dbReference type="PROSITE" id="PS01123">
    <property type="entry name" value="TNASE_1"/>
    <property type="match status" value="1"/>
</dbReference>